<keyword evidence="1" id="KW-0489">Methyltransferase</keyword>
<protein>
    <submittedName>
        <fullName evidence="1">Ubiquinone/menaquinone biosynthesis C-methylase UbiE</fullName>
    </submittedName>
</protein>
<dbReference type="GO" id="GO:0008168">
    <property type="term" value="F:methyltransferase activity"/>
    <property type="evidence" value="ECO:0007669"/>
    <property type="project" value="UniProtKB-KW"/>
</dbReference>
<dbReference type="Gene3D" id="3.40.50.150">
    <property type="entry name" value="Vaccinia Virus protein VP39"/>
    <property type="match status" value="1"/>
</dbReference>
<name>A0A1W2GG49_REIFA</name>
<dbReference type="AlphaFoldDB" id="A0A1W2GG49"/>
<proteinExistence type="predicted"/>
<dbReference type="Pfam" id="PF13489">
    <property type="entry name" value="Methyltransf_23"/>
    <property type="match status" value="1"/>
</dbReference>
<dbReference type="CDD" id="cd02440">
    <property type="entry name" value="AdoMet_MTases"/>
    <property type="match status" value="1"/>
</dbReference>
<accession>A0A1W2GG49</accession>
<organism evidence="1 2">
    <name type="scientific">Reichenbachiella faecimaris</name>
    <dbReference type="NCBI Taxonomy" id="692418"/>
    <lineage>
        <taxon>Bacteria</taxon>
        <taxon>Pseudomonadati</taxon>
        <taxon>Bacteroidota</taxon>
        <taxon>Cytophagia</taxon>
        <taxon>Cytophagales</taxon>
        <taxon>Reichenbachiellaceae</taxon>
        <taxon>Reichenbachiella</taxon>
    </lineage>
</organism>
<sequence>MNDYNRIAWIYDVLAHWVFRGNILKSQTRFLSQLQPNNRVLIIGGGSGRVLESIVQEDIPLTIHFIEPSEQMIEKARKRELKSSNLDVSFYQTRFESFDTSDKYDAVCCFYFLDLFKKKSLNLHLAHIKALMNNQAILLVSDFQNRKGTWWQKGLSMVMHVFFKFTTGLESNKLEDFDCAIVASGFHRDSDADFFSQFIFSAVYKKEVSKNGNHS</sequence>
<reference evidence="1 2" key="1">
    <citation type="submission" date="2017-04" db="EMBL/GenBank/DDBJ databases">
        <authorList>
            <person name="Afonso C.L."/>
            <person name="Miller P.J."/>
            <person name="Scott M.A."/>
            <person name="Spackman E."/>
            <person name="Goraichik I."/>
            <person name="Dimitrov K.M."/>
            <person name="Suarez D.L."/>
            <person name="Swayne D.E."/>
        </authorList>
    </citation>
    <scope>NUCLEOTIDE SEQUENCE [LARGE SCALE GENOMIC DNA]</scope>
    <source>
        <strain evidence="1 2">DSM 26133</strain>
    </source>
</reference>
<evidence type="ECO:0000313" key="1">
    <source>
        <dbReference type="EMBL" id="SMD35462.1"/>
    </source>
</evidence>
<gene>
    <name evidence="1" type="ORF">SAMN04488029_2533</name>
</gene>
<dbReference type="GO" id="GO:0032259">
    <property type="term" value="P:methylation"/>
    <property type="evidence" value="ECO:0007669"/>
    <property type="project" value="UniProtKB-KW"/>
</dbReference>
<keyword evidence="1" id="KW-0808">Transferase</keyword>
<keyword evidence="1" id="KW-0830">Ubiquinone</keyword>
<dbReference type="Proteomes" id="UP000192472">
    <property type="component" value="Unassembled WGS sequence"/>
</dbReference>
<dbReference type="SUPFAM" id="SSF53335">
    <property type="entry name" value="S-adenosyl-L-methionine-dependent methyltransferases"/>
    <property type="match status" value="1"/>
</dbReference>
<dbReference type="STRING" id="692418.SAMN04488029_2533"/>
<evidence type="ECO:0000313" key="2">
    <source>
        <dbReference type="Proteomes" id="UP000192472"/>
    </source>
</evidence>
<keyword evidence="2" id="KW-1185">Reference proteome</keyword>
<dbReference type="RefSeq" id="WP_176214767.1">
    <property type="nucleotide sequence ID" value="NZ_FWYF01000002.1"/>
</dbReference>
<dbReference type="EMBL" id="FWYF01000002">
    <property type="protein sequence ID" value="SMD35462.1"/>
    <property type="molecule type" value="Genomic_DNA"/>
</dbReference>
<dbReference type="InterPro" id="IPR029063">
    <property type="entry name" value="SAM-dependent_MTases_sf"/>
</dbReference>